<dbReference type="KEGG" id="rlt:Rleg2_2445"/>
<protein>
    <submittedName>
        <fullName evidence="1">Uncharacterized protein</fullName>
    </submittedName>
</protein>
<organism evidence="1 2">
    <name type="scientific">Rhizobium leguminosarum bv. trifolii (strain WSM2304)</name>
    <dbReference type="NCBI Taxonomy" id="395492"/>
    <lineage>
        <taxon>Bacteria</taxon>
        <taxon>Pseudomonadati</taxon>
        <taxon>Pseudomonadota</taxon>
        <taxon>Alphaproteobacteria</taxon>
        <taxon>Hyphomicrobiales</taxon>
        <taxon>Rhizobiaceae</taxon>
        <taxon>Rhizobium/Agrobacterium group</taxon>
        <taxon>Rhizobium</taxon>
    </lineage>
</organism>
<reference evidence="1 2" key="1">
    <citation type="journal article" date="2010" name="Stand. Genomic Sci.">
        <title>Complete genome sequence of Rhizobium leguminosarum bv trifolii strain WSM2304, an effective microsymbiont of the South American clover Trifolium polymorphum.</title>
        <authorList>
            <person name="Reeve W."/>
            <person name="O'Hara G."/>
            <person name="Chain P."/>
            <person name="Ardley J."/>
            <person name="Brau L."/>
            <person name="Nandesena K."/>
            <person name="Tiwari R."/>
            <person name="Malfatti S."/>
            <person name="Kiss H."/>
            <person name="Lapidus A."/>
            <person name="Copeland A."/>
            <person name="Nolan M."/>
            <person name="Land M."/>
            <person name="Ivanova N."/>
            <person name="Mavromatis K."/>
            <person name="Markowitz V."/>
            <person name="Kyrpides N."/>
            <person name="Melino V."/>
            <person name="Denton M."/>
            <person name="Yates R."/>
            <person name="Howieson J."/>
        </authorList>
    </citation>
    <scope>NUCLEOTIDE SEQUENCE [LARGE SCALE GENOMIC DNA]</scope>
    <source>
        <strain evidence="1 2">WSM2304</strain>
    </source>
</reference>
<dbReference type="EMBL" id="CP001191">
    <property type="protein sequence ID" value="ACI55719.1"/>
    <property type="molecule type" value="Genomic_DNA"/>
</dbReference>
<accession>A0ABF7QP49</accession>
<sequence length="272" mass="30670">MTSHNNNAALGKLGVLILSRKMLVGVYGRGCQVNMGKKPEHLSNTHELVLYFNRNFFPGVDFVPGFEISSHADLKERRLLISSYPSLYHQPRIKSFGAPFREGPVVLGGRVEFHLLLSVETDMHSRYFVAGDKPYASHNHRATVPVPNTEDDASFALRVLDSIERRLSVSELESGLFLSGSCLLNKASNRYRCCERRGPPAQSADPRREAILRSVANSFLGYRISEDNDRADEAHYSRSQPAHDVIWNHIGPRHSLQHIITRKVEAQWRLAA</sequence>
<evidence type="ECO:0000313" key="2">
    <source>
        <dbReference type="Proteomes" id="UP000008330"/>
    </source>
</evidence>
<dbReference type="AlphaFoldDB" id="A0ABF7QP49"/>
<name>A0ABF7QP49_RHILW</name>
<gene>
    <name evidence="1" type="ordered locus">Rleg2_2445</name>
</gene>
<keyword evidence="2" id="KW-1185">Reference proteome</keyword>
<dbReference type="Proteomes" id="UP000008330">
    <property type="component" value="Chromosome"/>
</dbReference>
<proteinExistence type="predicted"/>
<dbReference type="RefSeq" id="WP_012558243.1">
    <property type="nucleotide sequence ID" value="NC_011369.1"/>
</dbReference>
<evidence type="ECO:0000313" key="1">
    <source>
        <dbReference type="EMBL" id="ACI55719.1"/>
    </source>
</evidence>